<reference evidence="6" key="1">
    <citation type="submission" date="2022-11" db="EMBL/GenBank/DDBJ databases">
        <title>Chromosome-level genome of Pogonophryne albipinna.</title>
        <authorList>
            <person name="Jo E."/>
        </authorList>
    </citation>
    <scope>NUCLEOTIDE SEQUENCE</scope>
    <source>
        <strain evidence="6">SGF0006</strain>
        <tissue evidence="6">Muscle</tissue>
    </source>
</reference>
<sequence>MLEHSSELALVQSLYANSMRCPPSAAGISVRNEDLPMSFEEDAPPPCTCSARSCLAGVEPLASESLFSLLDRRCFEHDFGVQPGFPPSGRKSVNGFERLNKLRFSNVIRIRQGCLVSKHATVVALNDLSAAAGCLGLDELPHRMAVRGSSAKDFLIPVWSTLLGCNGNGSNMNGSLEQLDQPDPDSIKMFVGQIPRSWTETELKELFEPFGAVHQINILRDRTQNPPQSKGCCFVTFYTRKAALEAQNALHNIKTLSGMHHPVQMKPADSEKTSAVEDRKLFIGMIAKKYGENEIRMMFSSFGQTEECRILRGPDGQSRGCAFVTFTTRAQAQNAIKTMHHAQTMEGCSSPLVVKFADTQRDKEQRRLQQQLVQQIQQLNSASTWGNIAGLGTLTPQYLAVSVAQTRRAAS</sequence>
<dbReference type="GO" id="GO:0003723">
    <property type="term" value="F:RNA binding"/>
    <property type="evidence" value="ECO:0007669"/>
    <property type="project" value="UniProtKB-UniRule"/>
</dbReference>
<dbReference type="FunFam" id="3.30.70.330:FF:000015">
    <property type="entry name" value="CUGBP Elav-like family member 1 isoform 2"/>
    <property type="match status" value="1"/>
</dbReference>
<name>A0AAD6B717_9TELE</name>
<evidence type="ECO:0000256" key="4">
    <source>
        <dbReference type="PROSITE-ProRule" id="PRU00176"/>
    </source>
</evidence>
<dbReference type="CDD" id="cd12631">
    <property type="entry name" value="RRM1_CELF1_2_Bruno"/>
    <property type="match status" value="1"/>
</dbReference>
<dbReference type="Proteomes" id="UP001219934">
    <property type="component" value="Unassembled WGS sequence"/>
</dbReference>
<dbReference type="PROSITE" id="PS50102">
    <property type="entry name" value="RRM"/>
    <property type="match status" value="2"/>
</dbReference>
<dbReference type="InterPro" id="IPR012677">
    <property type="entry name" value="Nucleotide-bd_a/b_plait_sf"/>
</dbReference>
<evidence type="ECO:0000313" key="6">
    <source>
        <dbReference type="EMBL" id="KAJ4937834.1"/>
    </source>
</evidence>
<dbReference type="InterPro" id="IPR035979">
    <property type="entry name" value="RBD_domain_sf"/>
</dbReference>
<evidence type="ECO:0000256" key="1">
    <source>
        <dbReference type="ARBA" id="ARBA00009621"/>
    </source>
</evidence>
<feature type="domain" description="RRM" evidence="5">
    <location>
        <begin position="187"/>
        <end position="270"/>
    </location>
</feature>
<evidence type="ECO:0000256" key="2">
    <source>
        <dbReference type="ARBA" id="ARBA00022737"/>
    </source>
</evidence>
<evidence type="ECO:0000256" key="3">
    <source>
        <dbReference type="ARBA" id="ARBA00022884"/>
    </source>
</evidence>
<dbReference type="EMBL" id="JAPTMU010000009">
    <property type="protein sequence ID" value="KAJ4937834.1"/>
    <property type="molecule type" value="Genomic_DNA"/>
</dbReference>
<dbReference type="PANTHER" id="PTHR24012">
    <property type="entry name" value="RNA BINDING PROTEIN"/>
    <property type="match status" value="1"/>
</dbReference>
<evidence type="ECO:0000313" key="7">
    <source>
        <dbReference type="Proteomes" id="UP001219934"/>
    </source>
</evidence>
<dbReference type="SUPFAM" id="SSF54928">
    <property type="entry name" value="RNA-binding domain, RBD"/>
    <property type="match status" value="2"/>
</dbReference>
<keyword evidence="3 4" id="KW-0694">RNA-binding</keyword>
<accession>A0AAD6B717</accession>
<dbReference type="InterPro" id="IPR034196">
    <property type="entry name" value="CELF1/2_RRM1"/>
</dbReference>
<protein>
    <recommendedName>
        <fullName evidence="5">RRM domain-containing protein</fullName>
    </recommendedName>
</protein>
<feature type="domain" description="RRM" evidence="5">
    <location>
        <begin position="279"/>
        <end position="359"/>
    </location>
</feature>
<dbReference type="Pfam" id="PF00076">
    <property type="entry name" value="RRM_1"/>
    <property type="match status" value="2"/>
</dbReference>
<gene>
    <name evidence="6" type="ORF">JOQ06_002464</name>
</gene>
<dbReference type="FunFam" id="3.30.70.330:FF:000013">
    <property type="entry name" value="CUGBP Elav-like family member 1 isoform 2"/>
    <property type="match status" value="1"/>
</dbReference>
<dbReference type="InterPro" id="IPR000504">
    <property type="entry name" value="RRM_dom"/>
</dbReference>
<comment type="similarity">
    <text evidence="1">Belongs to the CELF/BRUNOL family.</text>
</comment>
<dbReference type="SMART" id="SM00360">
    <property type="entry name" value="RRM"/>
    <property type="match status" value="2"/>
</dbReference>
<evidence type="ECO:0000259" key="5">
    <source>
        <dbReference type="PROSITE" id="PS50102"/>
    </source>
</evidence>
<proteinExistence type="inferred from homology"/>
<keyword evidence="7" id="KW-1185">Reference proteome</keyword>
<organism evidence="6 7">
    <name type="scientific">Pogonophryne albipinna</name>
    <dbReference type="NCBI Taxonomy" id="1090488"/>
    <lineage>
        <taxon>Eukaryota</taxon>
        <taxon>Metazoa</taxon>
        <taxon>Chordata</taxon>
        <taxon>Craniata</taxon>
        <taxon>Vertebrata</taxon>
        <taxon>Euteleostomi</taxon>
        <taxon>Actinopterygii</taxon>
        <taxon>Neopterygii</taxon>
        <taxon>Teleostei</taxon>
        <taxon>Neoteleostei</taxon>
        <taxon>Acanthomorphata</taxon>
        <taxon>Eupercaria</taxon>
        <taxon>Perciformes</taxon>
        <taxon>Notothenioidei</taxon>
        <taxon>Pogonophryne</taxon>
    </lineage>
</organism>
<keyword evidence="2" id="KW-0677">Repeat</keyword>
<dbReference type="Gene3D" id="3.30.70.330">
    <property type="match status" value="2"/>
</dbReference>
<comment type="caution">
    <text evidence="6">The sequence shown here is derived from an EMBL/GenBank/DDBJ whole genome shotgun (WGS) entry which is preliminary data.</text>
</comment>
<dbReference type="AlphaFoldDB" id="A0AAD6B717"/>